<feature type="domain" description="GFO/IDH/MocA-like oxidoreductase" evidence="3">
    <location>
        <begin position="131"/>
        <end position="273"/>
    </location>
</feature>
<dbReference type="Proteomes" id="UP000535437">
    <property type="component" value="Unassembled WGS sequence"/>
</dbReference>
<feature type="domain" description="Gfo/Idh/MocA-like oxidoreductase N-terminal" evidence="2">
    <location>
        <begin position="3"/>
        <end position="121"/>
    </location>
</feature>
<sequence>MTRVGVIGLGWAGQQHLEAFSQAEGVEVLALAGMEDDLRRTLGGQYGVPHLVRTWEELLEVDSLDAVSIAVPTFLHAPIAIAALERGLHVLCEKPLARDAVEGQSMVDAARRAGRVLDVAFNHRRRGDISALKGVIDSGELGRSYYAKASWLRRQGIPQLGSWFTSKELSGGGPMIDIGVHVLDYALYLLDEPKAVTVSASAFAELGTRGRGGAKNISVTREDADRAYEVEDFSSAFVRFDDGSTLILEAGWATYREAEDLLDFSVYGTEGGAHLHVAGAAKTPVGELRVFTDEDGETADYALTAEPGRGHGQVIQDFIEVIRGDRVMWRDHDGSLALERARIIDACYRSAAARQEVRLADA</sequence>
<dbReference type="PANTHER" id="PTHR43249:SF1">
    <property type="entry name" value="D-GLUCOSIDE 3-DEHYDROGENASE"/>
    <property type="match status" value="1"/>
</dbReference>
<reference evidence="4 5" key="1">
    <citation type="submission" date="2020-07" db="EMBL/GenBank/DDBJ databases">
        <title>Sequencing the genomes of 1000 actinobacteria strains.</title>
        <authorList>
            <person name="Klenk H.-P."/>
        </authorList>
    </citation>
    <scope>NUCLEOTIDE SEQUENCE [LARGE SCALE GENOMIC DNA]</scope>
    <source>
        <strain evidence="4 5">DSM 15475</strain>
    </source>
</reference>
<dbReference type="InterPro" id="IPR036291">
    <property type="entry name" value="NAD(P)-bd_dom_sf"/>
</dbReference>
<dbReference type="InterPro" id="IPR052515">
    <property type="entry name" value="Gfo/Idh/MocA_Oxidoreductase"/>
</dbReference>
<dbReference type="SUPFAM" id="SSF55347">
    <property type="entry name" value="Glyceraldehyde-3-phosphate dehydrogenase-like, C-terminal domain"/>
    <property type="match status" value="1"/>
</dbReference>
<dbReference type="SUPFAM" id="SSF51735">
    <property type="entry name" value="NAD(P)-binding Rossmann-fold domains"/>
    <property type="match status" value="1"/>
</dbReference>
<organism evidence="4 5">
    <name type="scientific">Nesterenkonia xinjiangensis</name>
    <dbReference type="NCBI Taxonomy" id="225327"/>
    <lineage>
        <taxon>Bacteria</taxon>
        <taxon>Bacillati</taxon>
        <taxon>Actinomycetota</taxon>
        <taxon>Actinomycetes</taxon>
        <taxon>Micrococcales</taxon>
        <taxon>Micrococcaceae</taxon>
        <taxon>Nesterenkonia</taxon>
    </lineage>
</organism>
<keyword evidence="1" id="KW-0520">NAD</keyword>
<dbReference type="InterPro" id="IPR055170">
    <property type="entry name" value="GFO_IDH_MocA-like_dom"/>
</dbReference>
<accession>A0A7Z0KAN1</accession>
<keyword evidence="5" id="KW-1185">Reference proteome</keyword>
<dbReference type="Pfam" id="PF22725">
    <property type="entry name" value="GFO_IDH_MocA_C3"/>
    <property type="match status" value="1"/>
</dbReference>
<evidence type="ECO:0000313" key="5">
    <source>
        <dbReference type="Proteomes" id="UP000535437"/>
    </source>
</evidence>
<dbReference type="EMBL" id="JACCFY010000001">
    <property type="protein sequence ID" value="NYJ79068.1"/>
    <property type="molecule type" value="Genomic_DNA"/>
</dbReference>
<dbReference type="RefSeq" id="WP_343047542.1">
    <property type="nucleotide sequence ID" value="NZ_BAAALL010000001.1"/>
</dbReference>
<evidence type="ECO:0000259" key="2">
    <source>
        <dbReference type="Pfam" id="PF01408"/>
    </source>
</evidence>
<protein>
    <submittedName>
        <fullName evidence="4">Putative dehydrogenase</fullName>
    </submittedName>
</protein>
<dbReference type="AlphaFoldDB" id="A0A7Z0KAN1"/>
<gene>
    <name evidence="4" type="ORF">HNR09_002479</name>
</gene>
<dbReference type="GO" id="GO:0000166">
    <property type="term" value="F:nucleotide binding"/>
    <property type="evidence" value="ECO:0007669"/>
    <property type="project" value="InterPro"/>
</dbReference>
<evidence type="ECO:0000256" key="1">
    <source>
        <dbReference type="ARBA" id="ARBA00023027"/>
    </source>
</evidence>
<evidence type="ECO:0000313" key="4">
    <source>
        <dbReference type="EMBL" id="NYJ79068.1"/>
    </source>
</evidence>
<dbReference type="Gene3D" id="3.30.360.10">
    <property type="entry name" value="Dihydrodipicolinate Reductase, domain 2"/>
    <property type="match status" value="1"/>
</dbReference>
<dbReference type="InterPro" id="IPR000683">
    <property type="entry name" value="Gfo/Idh/MocA-like_OxRdtase_N"/>
</dbReference>
<dbReference type="Gene3D" id="3.40.50.720">
    <property type="entry name" value="NAD(P)-binding Rossmann-like Domain"/>
    <property type="match status" value="1"/>
</dbReference>
<name>A0A7Z0KAN1_9MICC</name>
<evidence type="ECO:0000259" key="3">
    <source>
        <dbReference type="Pfam" id="PF22725"/>
    </source>
</evidence>
<dbReference type="Pfam" id="PF01408">
    <property type="entry name" value="GFO_IDH_MocA"/>
    <property type="match status" value="1"/>
</dbReference>
<proteinExistence type="predicted"/>
<dbReference type="PANTHER" id="PTHR43249">
    <property type="entry name" value="UDP-N-ACETYL-2-AMINO-2-DEOXY-D-GLUCURONATE OXIDASE"/>
    <property type="match status" value="1"/>
</dbReference>
<comment type="caution">
    <text evidence="4">The sequence shown here is derived from an EMBL/GenBank/DDBJ whole genome shotgun (WGS) entry which is preliminary data.</text>
</comment>